<protein>
    <submittedName>
        <fullName evidence="1">Uncharacterized protein</fullName>
    </submittedName>
</protein>
<sequence length="251" mass="27670">MVNLALTLPLVLSIATPDGLHVDTPEPEPRVTRVQAIDNRVTETRDLPTQELRDIRRRMLAEQYVSFEEMRRLADAGDGNAAFQYGERLLELGDPDVRSAAALYFASSALTGREYAVYELVKLLRDPDVPFSEGRLDHLENAMRNLALQGSERAVDALADFYASGEPFGRKPQEVRRILMERAGSGDPEAAMNLVEAMMSGEAERDPETLRALLKTARDEGDLGTSAAARTLLAQLEIDARATDTGKESPQ</sequence>
<reference evidence="1 2" key="1">
    <citation type="submission" date="2019-12" db="EMBL/GenBank/DDBJ databases">
        <title>Maritimibacter sp. nov. sp. isolated from sea sand.</title>
        <authorList>
            <person name="Kim J."/>
            <person name="Jeong S.E."/>
            <person name="Jung H.S."/>
            <person name="Jeon C.O."/>
        </authorList>
    </citation>
    <scope>NUCLEOTIDE SEQUENCE [LARGE SCALE GENOMIC DNA]</scope>
    <source>
        <strain evidence="1 2">DP07</strain>
    </source>
</reference>
<dbReference type="Gene3D" id="1.25.40.10">
    <property type="entry name" value="Tetratricopeptide repeat domain"/>
    <property type="match status" value="1"/>
</dbReference>
<dbReference type="InterPro" id="IPR011990">
    <property type="entry name" value="TPR-like_helical_dom_sf"/>
</dbReference>
<dbReference type="RefSeq" id="WP_161352623.1">
    <property type="nucleotide sequence ID" value="NZ_WTUX01000019.1"/>
</dbReference>
<comment type="caution">
    <text evidence="1">The sequence shown here is derived from an EMBL/GenBank/DDBJ whole genome shotgun (WGS) entry which is preliminary data.</text>
</comment>
<name>A0A845M949_9RHOB</name>
<keyword evidence="2" id="KW-1185">Reference proteome</keyword>
<dbReference type="EMBL" id="WTUX01000019">
    <property type="protein sequence ID" value="MZR14507.1"/>
    <property type="molecule type" value="Genomic_DNA"/>
</dbReference>
<accession>A0A845M949</accession>
<evidence type="ECO:0000313" key="2">
    <source>
        <dbReference type="Proteomes" id="UP000467322"/>
    </source>
</evidence>
<gene>
    <name evidence="1" type="ORF">GQE99_15920</name>
</gene>
<evidence type="ECO:0000313" key="1">
    <source>
        <dbReference type="EMBL" id="MZR14507.1"/>
    </source>
</evidence>
<dbReference type="Proteomes" id="UP000467322">
    <property type="component" value="Unassembled WGS sequence"/>
</dbReference>
<organism evidence="1 2">
    <name type="scientific">Maritimibacter harenae</name>
    <dbReference type="NCBI Taxonomy" id="2606218"/>
    <lineage>
        <taxon>Bacteria</taxon>
        <taxon>Pseudomonadati</taxon>
        <taxon>Pseudomonadota</taxon>
        <taxon>Alphaproteobacteria</taxon>
        <taxon>Rhodobacterales</taxon>
        <taxon>Roseobacteraceae</taxon>
        <taxon>Maritimibacter</taxon>
    </lineage>
</organism>
<proteinExistence type="predicted"/>
<dbReference type="AlphaFoldDB" id="A0A845M949"/>
<dbReference type="SUPFAM" id="SSF48371">
    <property type="entry name" value="ARM repeat"/>
    <property type="match status" value="1"/>
</dbReference>
<dbReference type="InterPro" id="IPR016024">
    <property type="entry name" value="ARM-type_fold"/>
</dbReference>